<name>A0A225VDH0_9STRA</name>
<comment type="caution">
    <text evidence="1">The sequence shown here is derived from an EMBL/GenBank/DDBJ whole genome shotgun (WGS) entry which is preliminary data.</text>
</comment>
<gene>
    <name evidence="1" type="ORF">PHMEG_00024826</name>
</gene>
<evidence type="ECO:0000313" key="2">
    <source>
        <dbReference type="Proteomes" id="UP000198211"/>
    </source>
</evidence>
<dbReference type="EMBL" id="NBNE01005520">
    <property type="protein sequence ID" value="OWZ03443.1"/>
    <property type="molecule type" value="Genomic_DNA"/>
</dbReference>
<protein>
    <submittedName>
        <fullName evidence="1">Uncharacterized protein</fullName>
    </submittedName>
</protein>
<dbReference type="AlphaFoldDB" id="A0A225VDH0"/>
<dbReference type="Proteomes" id="UP000198211">
    <property type="component" value="Unassembled WGS sequence"/>
</dbReference>
<reference evidence="2" key="1">
    <citation type="submission" date="2017-03" db="EMBL/GenBank/DDBJ databases">
        <title>Phytopthora megakarya and P. palmivora, two closely related causual agents of cacao black pod achieved similar genome size and gene model numbers by different mechanisms.</title>
        <authorList>
            <person name="Ali S."/>
            <person name="Shao J."/>
            <person name="Larry D.J."/>
            <person name="Kronmiller B."/>
            <person name="Shen D."/>
            <person name="Strem M.D."/>
            <person name="Melnick R.L."/>
            <person name="Guiltinan M.J."/>
            <person name="Tyler B.M."/>
            <person name="Meinhardt L.W."/>
            <person name="Bailey B.A."/>
        </authorList>
    </citation>
    <scope>NUCLEOTIDE SEQUENCE [LARGE SCALE GENOMIC DNA]</scope>
    <source>
        <strain evidence="2">zdho120</strain>
    </source>
</reference>
<keyword evidence="2" id="KW-1185">Reference proteome</keyword>
<sequence length="148" mass="16445">MTVRPRCSNSNKKCVCRRMNIGRISRNRATTVDLTGSGAASLTHLMERFRSTCCSFNCGRPAEEPPAVTVAAGINLPVPPRYRGSSKKENQVFMDSYAIYTKHTKALNQGIQVIFFVMPLSACIEQDTVVKNCGFELFKDEKDATESE</sequence>
<proteinExistence type="predicted"/>
<dbReference type="OrthoDB" id="122031at2759"/>
<accession>A0A225VDH0</accession>
<evidence type="ECO:0000313" key="1">
    <source>
        <dbReference type="EMBL" id="OWZ03443.1"/>
    </source>
</evidence>
<organism evidence="1 2">
    <name type="scientific">Phytophthora megakarya</name>
    <dbReference type="NCBI Taxonomy" id="4795"/>
    <lineage>
        <taxon>Eukaryota</taxon>
        <taxon>Sar</taxon>
        <taxon>Stramenopiles</taxon>
        <taxon>Oomycota</taxon>
        <taxon>Peronosporomycetes</taxon>
        <taxon>Peronosporales</taxon>
        <taxon>Peronosporaceae</taxon>
        <taxon>Phytophthora</taxon>
    </lineage>
</organism>